<evidence type="ECO:0000259" key="1">
    <source>
        <dbReference type="Pfam" id="PF00117"/>
    </source>
</evidence>
<reference evidence="2" key="1">
    <citation type="submission" date="2020-05" db="EMBL/GenBank/DDBJ databases">
        <authorList>
            <person name="Chiriac C."/>
            <person name="Salcher M."/>
            <person name="Ghai R."/>
            <person name="Kavagutti S V."/>
        </authorList>
    </citation>
    <scope>NUCLEOTIDE SEQUENCE</scope>
</reference>
<organism evidence="2">
    <name type="scientific">freshwater metagenome</name>
    <dbReference type="NCBI Taxonomy" id="449393"/>
    <lineage>
        <taxon>unclassified sequences</taxon>
        <taxon>metagenomes</taxon>
        <taxon>ecological metagenomes</taxon>
    </lineage>
</organism>
<name>A0A6J7F9Q5_9ZZZZ</name>
<dbReference type="GO" id="GO:0005829">
    <property type="term" value="C:cytosol"/>
    <property type="evidence" value="ECO:0007669"/>
    <property type="project" value="TreeGrafter"/>
</dbReference>
<protein>
    <submittedName>
        <fullName evidence="2">Unannotated protein</fullName>
    </submittedName>
</protein>
<dbReference type="SUPFAM" id="SSF52317">
    <property type="entry name" value="Class I glutamine amidotransferase-like"/>
    <property type="match status" value="1"/>
</dbReference>
<dbReference type="InterPro" id="IPR029062">
    <property type="entry name" value="Class_I_gatase-like"/>
</dbReference>
<dbReference type="CDD" id="cd01741">
    <property type="entry name" value="GATase1_1"/>
    <property type="match status" value="1"/>
</dbReference>
<dbReference type="InterPro" id="IPR017926">
    <property type="entry name" value="GATASE"/>
</dbReference>
<feature type="domain" description="Glutamine amidotransferase" evidence="1">
    <location>
        <begin position="18"/>
        <end position="184"/>
    </location>
</feature>
<dbReference type="PROSITE" id="PS51273">
    <property type="entry name" value="GATASE_TYPE_1"/>
    <property type="match status" value="1"/>
</dbReference>
<dbReference type="PANTHER" id="PTHR42695:SF5">
    <property type="entry name" value="GLUTAMINE AMIDOTRANSFERASE YLR126C-RELATED"/>
    <property type="match status" value="1"/>
</dbReference>
<sequence length="234" mass="26020">MHRTALVIQHDPEIHLGNLHEVLTESGYHARVVDARSFDFTTGTKDIDVVIVLGNDHGVYDKAEHAYIAREEAWLAAWMQRERPTLGVCFGAQIMASALGATVYRGEQTVIGFRDVVPTAAGSASPVRHFDRVPVMEWHGDTFTLPEQATLLARSDEYAHEAFAIDNWALAVQFHPETTAEMHEKWLTDAPDAVTAAGYNVEVLRAERERLSDAMQAASKAMLRDWLAGLEKTP</sequence>
<dbReference type="AlphaFoldDB" id="A0A6J7F9Q5"/>
<dbReference type="Pfam" id="PF00117">
    <property type="entry name" value="GATase"/>
    <property type="match status" value="1"/>
</dbReference>
<dbReference type="EMBL" id="CAFBMB010000014">
    <property type="protein sequence ID" value="CAB4890548.1"/>
    <property type="molecule type" value="Genomic_DNA"/>
</dbReference>
<proteinExistence type="predicted"/>
<dbReference type="Gene3D" id="3.40.50.880">
    <property type="match status" value="1"/>
</dbReference>
<accession>A0A6J7F9Q5</accession>
<evidence type="ECO:0000313" key="2">
    <source>
        <dbReference type="EMBL" id="CAB4890548.1"/>
    </source>
</evidence>
<dbReference type="InterPro" id="IPR044992">
    <property type="entry name" value="ChyE-like"/>
</dbReference>
<gene>
    <name evidence="2" type="ORF">UFOPK3516_00329</name>
</gene>
<dbReference type="PANTHER" id="PTHR42695">
    <property type="entry name" value="GLUTAMINE AMIDOTRANSFERASE YLR126C-RELATED"/>
    <property type="match status" value="1"/>
</dbReference>